<dbReference type="AlphaFoldDB" id="A0AAW1NVV3"/>
<keyword evidence="2" id="KW-1185">Reference proteome</keyword>
<sequence>MQKSSPLAAIYTAADRAAELEGRFGQKGFSVCCRDPSHSRLRSVRQAAALEQYAAALVAGSGVETVFHGKGEHTTCCSYQHRQLLQHS</sequence>
<gene>
    <name evidence="1" type="ORF">WJX73_007159</name>
</gene>
<comment type="caution">
    <text evidence="1">The sequence shown here is derived from an EMBL/GenBank/DDBJ whole genome shotgun (WGS) entry which is preliminary data.</text>
</comment>
<proteinExistence type="predicted"/>
<reference evidence="1 2" key="1">
    <citation type="journal article" date="2024" name="Nat. Commun.">
        <title>Phylogenomics reveals the evolutionary origins of lichenization in chlorophyte algae.</title>
        <authorList>
            <person name="Puginier C."/>
            <person name="Libourel C."/>
            <person name="Otte J."/>
            <person name="Skaloud P."/>
            <person name="Haon M."/>
            <person name="Grisel S."/>
            <person name="Petersen M."/>
            <person name="Berrin J.G."/>
            <person name="Delaux P.M."/>
            <person name="Dal Grande F."/>
            <person name="Keller J."/>
        </authorList>
    </citation>
    <scope>NUCLEOTIDE SEQUENCE [LARGE SCALE GENOMIC DNA]</scope>
    <source>
        <strain evidence="1 2">SAG 2036</strain>
    </source>
</reference>
<dbReference type="Proteomes" id="UP001465755">
    <property type="component" value="Unassembled WGS sequence"/>
</dbReference>
<evidence type="ECO:0000313" key="2">
    <source>
        <dbReference type="Proteomes" id="UP001465755"/>
    </source>
</evidence>
<accession>A0AAW1NVV3</accession>
<protein>
    <submittedName>
        <fullName evidence="1">Uncharacterized protein</fullName>
    </submittedName>
</protein>
<evidence type="ECO:0000313" key="1">
    <source>
        <dbReference type="EMBL" id="KAK9796642.1"/>
    </source>
</evidence>
<name>A0AAW1NVV3_9CHLO</name>
<organism evidence="1 2">
    <name type="scientific">Symbiochloris irregularis</name>
    <dbReference type="NCBI Taxonomy" id="706552"/>
    <lineage>
        <taxon>Eukaryota</taxon>
        <taxon>Viridiplantae</taxon>
        <taxon>Chlorophyta</taxon>
        <taxon>core chlorophytes</taxon>
        <taxon>Trebouxiophyceae</taxon>
        <taxon>Trebouxiales</taxon>
        <taxon>Trebouxiaceae</taxon>
        <taxon>Symbiochloris</taxon>
    </lineage>
</organism>
<dbReference type="EMBL" id="JALJOQ010000115">
    <property type="protein sequence ID" value="KAK9796642.1"/>
    <property type="molecule type" value="Genomic_DNA"/>
</dbReference>